<evidence type="ECO:0000313" key="2">
    <source>
        <dbReference type="Proteomes" id="UP000010367"/>
    </source>
</evidence>
<dbReference type="OrthoDB" id="582102at2"/>
<name>K9TKG5_9CYAN</name>
<evidence type="ECO:0000313" key="1">
    <source>
        <dbReference type="EMBL" id="AFY82514.1"/>
    </source>
</evidence>
<dbReference type="InParanoid" id="K9TKG5"/>
<sequence>MTLDPIIESGMTFGPYPEGHCFYIENSQTYQAIQSDMKMAEFLLLRDPNRSLIWIVEAKSSSPRPETQPNFDEFIQEICDKLTNALTLCIATCLKRHASTYDELPVFFQSLALEKTDFRLILVIQGHQDSWLPPLQDALKKALKPTVKIWKLSPTSVVVMNDKMARDIGLIQ</sequence>
<dbReference type="RefSeq" id="WP_015149150.1">
    <property type="nucleotide sequence ID" value="NC_019693.1"/>
</dbReference>
<reference evidence="1 2" key="1">
    <citation type="submission" date="2012-06" db="EMBL/GenBank/DDBJ databases">
        <title>Finished chromosome of genome of Oscillatoria acuminata PCC 6304.</title>
        <authorList>
            <consortium name="US DOE Joint Genome Institute"/>
            <person name="Gugger M."/>
            <person name="Coursin T."/>
            <person name="Rippka R."/>
            <person name="Tandeau De Marsac N."/>
            <person name="Huntemann M."/>
            <person name="Wei C.-L."/>
            <person name="Han J."/>
            <person name="Detter J.C."/>
            <person name="Han C."/>
            <person name="Tapia R."/>
            <person name="Davenport K."/>
            <person name="Daligault H."/>
            <person name="Erkkila T."/>
            <person name="Gu W."/>
            <person name="Munk A.C.C."/>
            <person name="Teshima H."/>
            <person name="Xu Y."/>
            <person name="Chain P."/>
            <person name="Chen A."/>
            <person name="Krypides N."/>
            <person name="Mavromatis K."/>
            <person name="Markowitz V."/>
            <person name="Szeto E."/>
            <person name="Ivanova N."/>
            <person name="Mikhailova N."/>
            <person name="Ovchinnikova G."/>
            <person name="Pagani I."/>
            <person name="Pati A."/>
            <person name="Goodwin L."/>
            <person name="Peters L."/>
            <person name="Pitluck S."/>
            <person name="Woyke T."/>
            <person name="Kerfeld C."/>
        </authorList>
    </citation>
    <scope>NUCLEOTIDE SEQUENCE [LARGE SCALE GENOMIC DNA]</scope>
    <source>
        <strain evidence="1 2">PCC 6304</strain>
    </source>
</reference>
<dbReference type="STRING" id="56110.Oscil6304_2913"/>
<dbReference type="EMBL" id="CP003607">
    <property type="protein sequence ID" value="AFY82514.1"/>
    <property type="molecule type" value="Genomic_DNA"/>
</dbReference>
<gene>
    <name evidence="1" type="ORF">Oscil6304_2913</name>
</gene>
<dbReference type="AlphaFoldDB" id="K9TKG5"/>
<accession>K9TKG5</accession>
<dbReference type="HOGENOM" id="CLU_126458_0_0_3"/>
<keyword evidence="2" id="KW-1185">Reference proteome</keyword>
<organism evidence="1 2">
    <name type="scientific">Oscillatoria acuminata PCC 6304</name>
    <dbReference type="NCBI Taxonomy" id="56110"/>
    <lineage>
        <taxon>Bacteria</taxon>
        <taxon>Bacillati</taxon>
        <taxon>Cyanobacteriota</taxon>
        <taxon>Cyanophyceae</taxon>
        <taxon>Oscillatoriophycideae</taxon>
        <taxon>Oscillatoriales</taxon>
        <taxon>Oscillatoriaceae</taxon>
        <taxon>Oscillatoria</taxon>
    </lineage>
</organism>
<protein>
    <submittedName>
        <fullName evidence="1">Uncharacterized protein</fullName>
    </submittedName>
</protein>
<dbReference type="Proteomes" id="UP000010367">
    <property type="component" value="Chromosome"/>
</dbReference>
<dbReference type="KEGG" id="oac:Oscil6304_2913"/>
<proteinExistence type="predicted"/>
<dbReference type="eggNOG" id="ENOG502ZBYA">
    <property type="taxonomic scope" value="Bacteria"/>
</dbReference>